<evidence type="ECO:0000313" key="1">
    <source>
        <dbReference type="EMBL" id="GAA0455800.1"/>
    </source>
</evidence>
<evidence type="ECO:0008006" key="3">
    <source>
        <dbReference type="Google" id="ProtNLM"/>
    </source>
</evidence>
<dbReference type="Proteomes" id="UP001500962">
    <property type="component" value="Unassembled WGS sequence"/>
</dbReference>
<dbReference type="SUPFAM" id="SSF159941">
    <property type="entry name" value="MM3350-like"/>
    <property type="match status" value="1"/>
</dbReference>
<dbReference type="AlphaFoldDB" id="A0AAV3SD96"/>
<dbReference type="InterPro" id="IPR024047">
    <property type="entry name" value="MM3350-like_sf"/>
</dbReference>
<accession>A0AAV3SD96</accession>
<proteinExistence type="predicted"/>
<reference evidence="1" key="1">
    <citation type="journal article" date="2014" name="Int. J. Syst. Evol. Microbiol.">
        <title>Complete genome sequence of Corynebacterium casei LMG S-19264T (=DSM 44701T), isolated from a smear-ripened cheese.</title>
        <authorList>
            <consortium name="US DOE Joint Genome Institute (JGI-PGF)"/>
            <person name="Walter F."/>
            <person name="Albersmeier A."/>
            <person name="Kalinowski J."/>
            <person name="Ruckert C."/>
        </authorList>
    </citation>
    <scope>NUCLEOTIDE SEQUENCE</scope>
    <source>
        <strain evidence="1">JCM 12289</strain>
    </source>
</reference>
<evidence type="ECO:0000313" key="2">
    <source>
        <dbReference type="Proteomes" id="UP001500962"/>
    </source>
</evidence>
<reference evidence="1" key="2">
    <citation type="submission" date="2023-12" db="EMBL/GenBank/DDBJ databases">
        <authorList>
            <person name="Sun Q."/>
            <person name="Inoue M."/>
        </authorList>
    </citation>
    <scope>NUCLEOTIDE SEQUENCE</scope>
    <source>
        <strain evidence="1">JCM 12289</strain>
    </source>
</reference>
<name>A0AAV3SD96_HALDO</name>
<gene>
    <name evidence="1" type="ORF">GCM10008985_09630</name>
</gene>
<protein>
    <recommendedName>
        <fullName evidence="3">Transposase</fullName>
    </recommendedName>
</protein>
<dbReference type="EMBL" id="BAAADN010000017">
    <property type="protein sequence ID" value="GAA0455800.1"/>
    <property type="molecule type" value="Genomic_DNA"/>
</dbReference>
<sequence length="62" mass="7025">MLDLGQRIDGLRSIRTRIGIAMTAYRFRVKFDPDPTSLWRDVVVGADSTIVEFQSVISGFHL</sequence>
<comment type="caution">
    <text evidence="1">The sequence shown here is derived from an EMBL/GenBank/DDBJ whole genome shotgun (WGS) entry which is preliminary data.</text>
</comment>
<organism evidence="1 2">
    <name type="scientific">Halococcus dombrowskii</name>
    <dbReference type="NCBI Taxonomy" id="179637"/>
    <lineage>
        <taxon>Archaea</taxon>
        <taxon>Methanobacteriati</taxon>
        <taxon>Methanobacteriota</taxon>
        <taxon>Stenosarchaea group</taxon>
        <taxon>Halobacteria</taxon>
        <taxon>Halobacteriales</taxon>
        <taxon>Halococcaceae</taxon>
        <taxon>Halococcus</taxon>
    </lineage>
</organism>